<evidence type="ECO:0000313" key="5">
    <source>
        <dbReference type="Proteomes" id="UP000749040"/>
    </source>
</evidence>
<dbReference type="Gene3D" id="3.40.710.10">
    <property type="entry name" value="DD-peptidase/beta-lactamase superfamily"/>
    <property type="match status" value="1"/>
</dbReference>
<feature type="compositionally biased region" description="Pro residues" evidence="1">
    <location>
        <begin position="40"/>
        <end position="52"/>
    </location>
</feature>
<dbReference type="Pfam" id="PF13354">
    <property type="entry name" value="Beta-lactamase2"/>
    <property type="match status" value="1"/>
</dbReference>
<name>A0ABS2TTX0_9ACTN</name>
<evidence type="ECO:0000256" key="1">
    <source>
        <dbReference type="SAM" id="MobiDB-lite"/>
    </source>
</evidence>
<comment type="caution">
    <text evidence="4">The sequence shown here is derived from an EMBL/GenBank/DDBJ whole genome shotgun (WGS) entry which is preliminary data.</text>
</comment>
<organism evidence="4 5">
    <name type="scientific">Actinacidiphila acididurans</name>
    <dbReference type="NCBI Taxonomy" id="2784346"/>
    <lineage>
        <taxon>Bacteria</taxon>
        <taxon>Bacillati</taxon>
        <taxon>Actinomycetota</taxon>
        <taxon>Actinomycetes</taxon>
        <taxon>Kitasatosporales</taxon>
        <taxon>Streptomycetaceae</taxon>
        <taxon>Actinacidiphila</taxon>
    </lineage>
</organism>
<dbReference type="SUPFAM" id="SSF56601">
    <property type="entry name" value="beta-lactamase/transpeptidase-like"/>
    <property type="match status" value="1"/>
</dbReference>
<gene>
    <name evidence="4" type="ORF">ITX44_12685</name>
</gene>
<keyword evidence="4" id="KW-0378">Hydrolase</keyword>
<accession>A0ABS2TTX0</accession>
<dbReference type="InterPro" id="IPR000871">
    <property type="entry name" value="Beta-lactam_class-A"/>
</dbReference>
<feature type="signal peptide" evidence="2">
    <location>
        <begin position="1"/>
        <end position="15"/>
    </location>
</feature>
<protein>
    <submittedName>
        <fullName evidence="4">Serine hydrolase</fullName>
    </submittedName>
</protein>
<feature type="region of interest" description="Disordered" evidence="1">
    <location>
        <begin position="9"/>
        <end position="55"/>
    </location>
</feature>
<feature type="domain" description="Beta-lactamase class A catalytic" evidence="3">
    <location>
        <begin position="145"/>
        <end position="285"/>
    </location>
</feature>
<proteinExistence type="predicted"/>
<feature type="compositionally biased region" description="Low complexity" evidence="1">
    <location>
        <begin position="10"/>
        <end position="39"/>
    </location>
</feature>
<dbReference type="InterPro" id="IPR012338">
    <property type="entry name" value="Beta-lactam/transpept-like"/>
</dbReference>
<dbReference type="PANTHER" id="PTHR35333">
    <property type="entry name" value="BETA-LACTAMASE"/>
    <property type="match status" value="1"/>
</dbReference>
<evidence type="ECO:0000256" key="2">
    <source>
        <dbReference type="SAM" id="SignalP"/>
    </source>
</evidence>
<dbReference type="EMBL" id="JADKYB010000006">
    <property type="protein sequence ID" value="MBM9505388.1"/>
    <property type="molecule type" value="Genomic_DNA"/>
</dbReference>
<evidence type="ECO:0000313" key="4">
    <source>
        <dbReference type="EMBL" id="MBM9505388.1"/>
    </source>
</evidence>
<dbReference type="PANTHER" id="PTHR35333:SF3">
    <property type="entry name" value="BETA-LACTAMASE-TYPE TRANSPEPTIDASE FOLD CONTAINING PROTEIN"/>
    <property type="match status" value="1"/>
</dbReference>
<keyword evidence="5" id="KW-1185">Reference proteome</keyword>
<dbReference type="InterPro" id="IPR045155">
    <property type="entry name" value="Beta-lactam_cat"/>
</dbReference>
<reference evidence="4 5" key="1">
    <citation type="submission" date="2021-01" db="EMBL/GenBank/DDBJ databases">
        <title>Streptomyces acididurans sp. nov., isolated from a peat swamp forest soil.</title>
        <authorList>
            <person name="Chantavorakit T."/>
            <person name="Duangmal K."/>
        </authorList>
    </citation>
    <scope>NUCLEOTIDE SEQUENCE [LARGE SCALE GENOMIC DNA]</scope>
    <source>
        <strain evidence="4 5">KK5PA1</strain>
    </source>
</reference>
<dbReference type="Proteomes" id="UP000749040">
    <property type="component" value="Unassembled WGS sequence"/>
</dbReference>
<evidence type="ECO:0000259" key="3">
    <source>
        <dbReference type="Pfam" id="PF13354"/>
    </source>
</evidence>
<sequence length="314" mass="31530">MLTLAVIVHSSPARAGAGASAPSSAPPTTRGPSPSVSTPPTTPPTTSPPAAAPVPTITVTAASAAPSPSAGRTVADAVTALPGSDTGDVAVAVTDLDGDEVAGYDSAEDSDDDTYDTASIVKVDILAALLLRKQSAGTRMTERERDLATAMIEASDNDAATALWDTIGGSAGLDAANDTLGLAHTSGGSGELWGLTQTTAKDQVTLLRAVFGSHSPLSAASRTYIAGLMRSVETGQRWGVSAADSDDSGYALKNGWLQRSATGLWDINSIGLVTYQGHELLICVLSAGQHSEAGGIDLVEDVATAAAQAFTAAA</sequence>
<keyword evidence="2" id="KW-0732">Signal</keyword>
<feature type="chain" id="PRO_5045716866" evidence="2">
    <location>
        <begin position="16"/>
        <end position="314"/>
    </location>
</feature>
<dbReference type="GO" id="GO:0016787">
    <property type="term" value="F:hydrolase activity"/>
    <property type="evidence" value="ECO:0007669"/>
    <property type="project" value="UniProtKB-KW"/>
</dbReference>